<dbReference type="PROSITE" id="PS51318">
    <property type="entry name" value="TAT"/>
    <property type="match status" value="1"/>
</dbReference>
<sequence>MSKRPEHAFKMRHPYRRRILAAAAVALAAAGVGAGLADAAAAESGAPVERTP</sequence>
<feature type="signal peptide" evidence="1">
    <location>
        <begin position="1"/>
        <end position="34"/>
    </location>
</feature>
<dbReference type="InterPro" id="IPR006311">
    <property type="entry name" value="TAT_signal"/>
</dbReference>
<organism evidence="2 3">
    <name type="scientific">Glycomyces endophyticus</name>
    <dbReference type="NCBI Taxonomy" id="480996"/>
    <lineage>
        <taxon>Bacteria</taxon>
        <taxon>Bacillati</taxon>
        <taxon>Actinomycetota</taxon>
        <taxon>Actinomycetes</taxon>
        <taxon>Glycomycetales</taxon>
        <taxon>Glycomycetaceae</taxon>
        <taxon>Glycomyces</taxon>
    </lineage>
</organism>
<keyword evidence="3" id="KW-1185">Reference proteome</keyword>
<comment type="caution">
    <text evidence="2">The sequence shown here is derived from an EMBL/GenBank/DDBJ whole genome shotgun (WGS) entry which is preliminary data.</text>
</comment>
<protein>
    <submittedName>
        <fullName evidence="2">Uncharacterized protein</fullName>
    </submittedName>
</protein>
<dbReference type="Proteomes" id="UP001499851">
    <property type="component" value="Unassembled WGS sequence"/>
</dbReference>
<gene>
    <name evidence="2" type="ORF">GCM10009830_44720</name>
</gene>
<dbReference type="EMBL" id="BAAAQF010000024">
    <property type="protein sequence ID" value="GAA1692039.1"/>
    <property type="molecule type" value="Genomic_DNA"/>
</dbReference>
<name>A0ABP4TQI4_9ACTN</name>
<keyword evidence="1" id="KW-0732">Signal</keyword>
<evidence type="ECO:0000313" key="3">
    <source>
        <dbReference type="Proteomes" id="UP001499851"/>
    </source>
</evidence>
<reference evidence="3" key="1">
    <citation type="journal article" date="2019" name="Int. J. Syst. Evol. Microbiol.">
        <title>The Global Catalogue of Microorganisms (GCM) 10K type strain sequencing project: providing services to taxonomists for standard genome sequencing and annotation.</title>
        <authorList>
            <consortium name="The Broad Institute Genomics Platform"/>
            <consortium name="The Broad Institute Genome Sequencing Center for Infectious Disease"/>
            <person name="Wu L."/>
            <person name="Ma J."/>
        </authorList>
    </citation>
    <scope>NUCLEOTIDE SEQUENCE [LARGE SCALE GENOMIC DNA]</scope>
    <source>
        <strain evidence="3">JCM 16001</strain>
    </source>
</reference>
<feature type="chain" id="PRO_5045863886" evidence="1">
    <location>
        <begin position="35"/>
        <end position="52"/>
    </location>
</feature>
<evidence type="ECO:0000256" key="1">
    <source>
        <dbReference type="SAM" id="SignalP"/>
    </source>
</evidence>
<proteinExistence type="predicted"/>
<dbReference type="RefSeq" id="WP_344491437.1">
    <property type="nucleotide sequence ID" value="NZ_BAAAQF010000024.1"/>
</dbReference>
<accession>A0ABP4TQI4</accession>
<evidence type="ECO:0000313" key="2">
    <source>
        <dbReference type="EMBL" id="GAA1692039.1"/>
    </source>
</evidence>